<gene>
    <name evidence="1" type="ORF">Vadar_013933</name>
</gene>
<evidence type="ECO:0000313" key="1">
    <source>
        <dbReference type="EMBL" id="KAH7865989.1"/>
    </source>
</evidence>
<accession>A0ACB7ZKJ1</accession>
<protein>
    <submittedName>
        <fullName evidence="1">Uncharacterized protein</fullName>
    </submittedName>
</protein>
<name>A0ACB7ZKJ1_9ERIC</name>
<keyword evidence="2" id="KW-1185">Reference proteome</keyword>
<sequence>MAITSQILQTRGWRIKCSIGKVICILIGGLILGVVYVTEESTNRLVFGKAKSSLSSCNLFSGKWVYDDKSYPLYKDNHCSFMANLNGVSCERTGRIDSKYQHWRWQPHDCDLPRFDGMAMVERLRDKRVVFVGDSISRNQWASMVCLLDSSIPPPLKSMIANGSIITLKINEYNTSIQHYWAPYLVESNSDHPMLHNFSSEQILRVHEIEKHAKHWTDADILVFNTYMWWRRPKLKVLWGSFESPEKICEEVEMLRALEISLKTWSDWLEFHVNRTKTKIYFVSRSPTHERGEAWGKTKGENCYNETEPIFEEGYHGSESDPGLDHMLETTINRLKRRGLKIQTIDITQLSEYRKDAHTSIYQKQWNRITREQLANPKTYADCVNWCVPGVPDVWNELLYAYIFRSF</sequence>
<comment type="caution">
    <text evidence="1">The sequence shown here is derived from an EMBL/GenBank/DDBJ whole genome shotgun (WGS) entry which is preliminary data.</text>
</comment>
<evidence type="ECO:0000313" key="2">
    <source>
        <dbReference type="Proteomes" id="UP000828048"/>
    </source>
</evidence>
<dbReference type="Proteomes" id="UP000828048">
    <property type="component" value="Chromosome 9"/>
</dbReference>
<reference evidence="1 2" key="1">
    <citation type="journal article" date="2021" name="Hortic Res">
        <title>High-quality reference genome and annotation aids understanding of berry development for evergreen blueberry (Vaccinium darrowii).</title>
        <authorList>
            <person name="Yu J."/>
            <person name="Hulse-Kemp A.M."/>
            <person name="Babiker E."/>
            <person name="Staton M."/>
        </authorList>
    </citation>
    <scope>NUCLEOTIDE SEQUENCE [LARGE SCALE GENOMIC DNA]</scope>
    <source>
        <strain evidence="2">cv. NJ 8807/NJ 8810</strain>
        <tissue evidence="1">Young leaf</tissue>
    </source>
</reference>
<organism evidence="1 2">
    <name type="scientific">Vaccinium darrowii</name>
    <dbReference type="NCBI Taxonomy" id="229202"/>
    <lineage>
        <taxon>Eukaryota</taxon>
        <taxon>Viridiplantae</taxon>
        <taxon>Streptophyta</taxon>
        <taxon>Embryophyta</taxon>
        <taxon>Tracheophyta</taxon>
        <taxon>Spermatophyta</taxon>
        <taxon>Magnoliopsida</taxon>
        <taxon>eudicotyledons</taxon>
        <taxon>Gunneridae</taxon>
        <taxon>Pentapetalae</taxon>
        <taxon>asterids</taxon>
        <taxon>Ericales</taxon>
        <taxon>Ericaceae</taxon>
        <taxon>Vaccinioideae</taxon>
        <taxon>Vaccinieae</taxon>
        <taxon>Vaccinium</taxon>
    </lineage>
</organism>
<proteinExistence type="predicted"/>
<dbReference type="EMBL" id="CM037159">
    <property type="protein sequence ID" value="KAH7865989.1"/>
    <property type="molecule type" value="Genomic_DNA"/>
</dbReference>